<organism evidence="3 4">
    <name type="scientific">Pseudomonas fontis</name>
    <dbReference type="NCBI Taxonomy" id="2942633"/>
    <lineage>
        <taxon>Bacteria</taxon>
        <taxon>Pseudomonadati</taxon>
        <taxon>Pseudomonadota</taxon>
        <taxon>Gammaproteobacteria</taxon>
        <taxon>Pseudomonadales</taxon>
        <taxon>Pseudomonadaceae</taxon>
        <taxon>Pseudomonas</taxon>
    </lineage>
</organism>
<accession>A0ABT5NR60</accession>
<name>A0ABT5NR60_9PSED</name>
<dbReference type="RefSeq" id="WP_273913752.1">
    <property type="nucleotide sequence ID" value="NZ_JAMDGX010000101.1"/>
</dbReference>
<keyword evidence="1" id="KW-1133">Transmembrane helix</keyword>
<protein>
    <recommendedName>
        <fullName evidence="2">DUF6708 domain-containing protein</fullName>
    </recommendedName>
</protein>
<comment type="caution">
    <text evidence="3">The sequence shown here is derived from an EMBL/GenBank/DDBJ whole genome shotgun (WGS) entry which is preliminary data.</text>
</comment>
<evidence type="ECO:0000256" key="1">
    <source>
        <dbReference type="SAM" id="Phobius"/>
    </source>
</evidence>
<dbReference type="InterPro" id="IPR046554">
    <property type="entry name" value="DUF6708"/>
</dbReference>
<evidence type="ECO:0000259" key="2">
    <source>
        <dbReference type="Pfam" id="PF20455"/>
    </source>
</evidence>
<proteinExistence type="predicted"/>
<dbReference type="Proteomes" id="UP001148203">
    <property type="component" value="Unassembled WGS sequence"/>
</dbReference>
<reference evidence="3 4" key="1">
    <citation type="submission" date="2022-05" db="EMBL/GenBank/DDBJ databases">
        <title>Novel Pseudomonas spp. Isolated from a Rainbow Trout Aquaculture Facility.</title>
        <authorList>
            <person name="Testerman T."/>
            <person name="Graf J."/>
        </authorList>
    </citation>
    <scope>NUCLEOTIDE SEQUENCE [LARGE SCALE GENOMIC DNA]</scope>
    <source>
        <strain evidence="3 4">ID681</strain>
    </source>
</reference>
<keyword evidence="4" id="KW-1185">Reference proteome</keyword>
<dbReference type="EMBL" id="JAMDGY010000021">
    <property type="protein sequence ID" value="MDD0990651.1"/>
    <property type="molecule type" value="Genomic_DNA"/>
</dbReference>
<gene>
    <name evidence="3" type="ORF">M5G11_08895</name>
</gene>
<feature type="transmembrane region" description="Helical" evidence="1">
    <location>
        <begin position="93"/>
        <end position="111"/>
    </location>
</feature>
<dbReference type="Pfam" id="PF20455">
    <property type="entry name" value="DUF6708"/>
    <property type="match status" value="1"/>
</dbReference>
<evidence type="ECO:0000313" key="3">
    <source>
        <dbReference type="EMBL" id="MDD0990651.1"/>
    </source>
</evidence>
<evidence type="ECO:0000313" key="4">
    <source>
        <dbReference type="Proteomes" id="UP001148203"/>
    </source>
</evidence>
<sequence>MNNKNPKLEMHAPSWKFDLPAPNDSVAPNMSFTLLDITPNHIDEMYLEFPVEELKARGYFAIVGTIISLANLYVLALTIHVDLTTETPLDKGSMLLGYTIILLFWPLATLIRMDLETPQYQPIRFNRLRRKIYVYRFHFSWFYPFSKTKWEVRPAAYNWDDLHAEASSIYGPMGTGGLKESISLCALKPGTLDVVDRFHFAGDIFDGERYWAIIRLYMQQGPEALPPFSYEPRDWDTNPVCRWAPKVQWPADMDLESRTAPAPGDAP</sequence>
<keyword evidence="1" id="KW-0472">Membrane</keyword>
<feature type="domain" description="DUF6708" evidence="2">
    <location>
        <begin position="101"/>
        <end position="261"/>
    </location>
</feature>
<feature type="transmembrane region" description="Helical" evidence="1">
    <location>
        <begin position="59"/>
        <end position="81"/>
    </location>
</feature>
<keyword evidence="1" id="KW-0812">Transmembrane</keyword>